<proteinExistence type="inferred from homology"/>
<evidence type="ECO:0000256" key="2">
    <source>
        <dbReference type="ARBA" id="ARBA00022679"/>
    </source>
</evidence>
<comment type="similarity">
    <text evidence="7">Belongs to the protein kinase superfamily.</text>
</comment>
<dbReference type="InterPro" id="IPR045270">
    <property type="entry name" value="STKc_AGC"/>
</dbReference>
<dbReference type="InterPro" id="IPR008271">
    <property type="entry name" value="Ser/Thr_kinase_AS"/>
</dbReference>
<gene>
    <name evidence="9" type="ORF">PCAL00307_LOCUS8061</name>
</gene>
<dbReference type="Gene3D" id="3.30.200.20">
    <property type="entry name" value="Phosphorylase Kinase, domain 1"/>
    <property type="match status" value="1"/>
</dbReference>
<dbReference type="InterPro" id="IPR011009">
    <property type="entry name" value="Kinase-like_dom_sf"/>
</dbReference>
<protein>
    <recommendedName>
        <fullName evidence="8">Protein kinase domain-containing protein</fullName>
    </recommendedName>
</protein>
<evidence type="ECO:0000256" key="6">
    <source>
        <dbReference type="PROSITE-ProRule" id="PRU10141"/>
    </source>
</evidence>
<dbReference type="SMART" id="SM00220">
    <property type="entry name" value="S_TKc"/>
    <property type="match status" value="1"/>
</dbReference>
<dbReference type="FunFam" id="1.10.510.10:FF:000571">
    <property type="entry name" value="Maternal embryonic leucine zipper kinase"/>
    <property type="match status" value="1"/>
</dbReference>
<dbReference type="PROSITE" id="PS50011">
    <property type="entry name" value="PROTEIN_KINASE_DOM"/>
    <property type="match status" value="1"/>
</dbReference>
<dbReference type="GO" id="GO:0005952">
    <property type="term" value="C:cAMP-dependent protein kinase complex"/>
    <property type="evidence" value="ECO:0007669"/>
    <property type="project" value="TreeGrafter"/>
</dbReference>
<dbReference type="PROSITE" id="PS00107">
    <property type="entry name" value="PROTEIN_KINASE_ATP"/>
    <property type="match status" value="1"/>
</dbReference>
<dbReference type="GO" id="GO:0005524">
    <property type="term" value="F:ATP binding"/>
    <property type="evidence" value="ECO:0007669"/>
    <property type="project" value="UniProtKB-UniRule"/>
</dbReference>
<dbReference type="EMBL" id="HBIW01009450">
    <property type="protein sequence ID" value="CAE0692625.1"/>
    <property type="molecule type" value="Transcribed_RNA"/>
</dbReference>
<name>A0A7S3ZSM3_9STRA</name>
<evidence type="ECO:0000256" key="3">
    <source>
        <dbReference type="ARBA" id="ARBA00022741"/>
    </source>
</evidence>
<dbReference type="InterPro" id="IPR000719">
    <property type="entry name" value="Prot_kinase_dom"/>
</dbReference>
<keyword evidence="4" id="KW-0418">Kinase</keyword>
<dbReference type="SUPFAM" id="SSF56112">
    <property type="entry name" value="Protein kinase-like (PK-like)"/>
    <property type="match status" value="1"/>
</dbReference>
<keyword evidence="3 6" id="KW-0547">Nucleotide-binding</keyword>
<evidence type="ECO:0000259" key="8">
    <source>
        <dbReference type="PROSITE" id="PS50011"/>
    </source>
</evidence>
<dbReference type="Pfam" id="PF00069">
    <property type="entry name" value="Pkinase"/>
    <property type="match status" value="1"/>
</dbReference>
<evidence type="ECO:0000256" key="4">
    <source>
        <dbReference type="ARBA" id="ARBA00022777"/>
    </source>
</evidence>
<organism evidence="9">
    <name type="scientific">Pelagomonas calceolata</name>
    <dbReference type="NCBI Taxonomy" id="35677"/>
    <lineage>
        <taxon>Eukaryota</taxon>
        <taxon>Sar</taxon>
        <taxon>Stramenopiles</taxon>
        <taxon>Ochrophyta</taxon>
        <taxon>Pelagophyceae</taxon>
        <taxon>Pelagomonadales</taxon>
        <taxon>Pelagomonadaceae</taxon>
        <taxon>Pelagomonas</taxon>
    </lineage>
</organism>
<accession>A0A7S3ZSM3</accession>
<dbReference type="PROSITE" id="PS00108">
    <property type="entry name" value="PROTEIN_KINASE_ST"/>
    <property type="match status" value="1"/>
</dbReference>
<keyword evidence="5 6" id="KW-0067">ATP-binding</keyword>
<evidence type="ECO:0000256" key="5">
    <source>
        <dbReference type="ARBA" id="ARBA00022840"/>
    </source>
</evidence>
<dbReference type="FunFam" id="3.30.200.20:FF:000042">
    <property type="entry name" value="Aurora kinase A"/>
    <property type="match status" value="1"/>
</dbReference>
<dbReference type="PANTHER" id="PTHR24353">
    <property type="entry name" value="CYCLIC NUCLEOTIDE-DEPENDENT PROTEIN KINASE"/>
    <property type="match status" value="1"/>
</dbReference>
<dbReference type="AlphaFoldDB" id="A0A7S3ZSM3"/>
<evidence type="ECO:0000256" key="1">
    <source>
        <dbReference type="ARBA" id="ARBA00022527"/>
    </source>
</evidence>
<keyword evidence="2" id="KW-0808">Transferase</keyword>
<keyword evidence="1 7" id="KW-0723">Serine/threonine-protein kinase</keyword>
<dbReference type="CDD" id="cd05123">
    <property type="entry name" value="STKc_AGC"/>
    <property type="match status" value="1"/>
</dbReference>
<reference evidence="9" key="1">
    <citation type="submission" date="2021-01" db="EMBL/GenBank/DDBJ databases">
        <authorList>
            <person name="Corre E."/>
            <person name="Pelletier E."/>
            <person name="Niang G."/>
            <person name="Scheremetjew M."/>
            <person name="Finn R."/>
            <person name="Kale V."/>
            <person name="Holt S."/>
            <person name="Cochrane G."/>
            <person name="Meng A."/>
            <person name="Brown T."/>
            <person name="Cohen L."/>
        </authorList>
    </citation>
    <scope>NUCLEOTIDE SEQUENCE</scope>
    <source>
        <strain evidence="9">CCMP1756</strain>
    </source>
</reference>
<sequence length="459" mass="50346">MGGGLSLNPKPAPDDGYNVSVDEHALPWTFQGETDADTVIMSRRVGSMGLSGDKKGPSRRGVGGTKWNKAKHTVKSTHAFGQAGSALATRRAEARADGTNGWIATHCVLGPRSHRGIEKFELVRVIGRGVMGEVSLARFRKDGKYMAIKAISKGYVVKHDDERHVQNERLILGQLRHPFVVGLFGTLQDKQKIYFVLEYVAGGELFSKLRGNRCLSAAVAKFYLVEILAALAHVHAGGFVYRDLKPENVLLDTEGHCRLVDFGFACAPPDGPEGRMRTNCGTPAYLSPEQLSRKKTGGYTRIVDWWAFGCVAYELMSGHTPFCKDHKTDSHHAIYLRVIQGRISFPSFMGPTPRALVRSLLKADLPKRLTDAASIQAAEFFQDVDFVGTGALHTYIGGSQPSPFACSHRWQSIKNASGLHRSRSSSQLGMHLASMSTIPGNVLRTNLTPQKKFLPDFDL</sequence>
<dbReference type="InterPro" id="IPR017441">
    <property type="entry name" value="Protein_kinase_ATP_BS"/>
</dbReference>
<feature type="domain" description="Protein kinase" evidence="8">
    <location>
        <begin position="120"/>
        <end position="381"/>
    </location>
</feature>
<dbReference type="GO" id="GO:0004691">
    <property type="term" value="F:cAMP-dependent protein kinase activity"/>
    <property type="evidence" value="ECO:0007669"/>
    <property type="project" value="TreeGrafter"/>
</dbReference>
<dbReference type="Gene3D" id="1.10.510.10">
    <property type="entry name" value="Transferase(Phosphotransferase) domain 1"/>
    <property type="match status" value="1"/>
</dbReference>
<evidence type="ECO:0000256" key="7">
    <source>
        <dbReference type="RuleBase" id="RU000304"/>
    </source>
</evidence>
<dbReference type="PANTHER" id="PTHR24353:SF37">
    <property type="entry name" value="CAMP-DEPENDENT PROTEIN KINASE CATALYTIC SUBUNIT PRKX"/>
    <property type="match status" value="1"/>
</dbReference>
<feature type="binding site" evidence="6">
    <location>
        <position position="158"/>
    </location>
    <ligand>
        <name>ATP</name>
        <dbReference type="ChEBI" id="CHEBI:30616"/>
    </ligand>
</feature>
<evidence type="ECO:0000313" key="9">
    <source>
        <dbReference type="EMBL" id="CAE0692625.1"/>
    </source>
</evidence>